<dbReference type="InterPro" id="IPR003812">
    <property type="entry name" value="Fido"/>
</dbReference>
<feature type="binding site" evidence="2">
    <location>
        <begin position="236"/>
        <end position="243"/>
    </location>
    <ligand>
        <name>ATP</name>
        <dbReference type="ChEBI" id="CHEBI:30616"/>
    </ligand>
</feature>
<keyword evidence="2" id="KW-0067">ATP-binding</keyword>
<dbReference type="eggNOG" id="COG3177">
    <property type="taxonomic scope" value="Bacteria"/>
</dbReference>
<sequence>MDYMKVSEAAEKWGLSARRVRVLCQENRIEGVIRKGNLYMIPTDAKKPEDARSKVKSRVTLKKLLKNIDNNLEKLSGMRPLTTGEVDRLRDEFLIEFTYNSNAIEGNTLTLQETAMVLEGITIDQKPLKEHLEIIGHRDAFQYVESLVSDKTEFSEYVIKNIHALVLIDRPEDKGTFRRIPVRIMGAFHEPPQPYMVEPLMNKLLLNHSQRKNKMHLVEAIALFHLDFEGIHPFIDGNGRTGRLLINLELMQHGYPAIDVKFSDRRKYYQAFDEYYRNQNELPMVEMVAGYVNERLEKYLELLKSNYK</sequence>
<dbReference type="OrthoDB" id="9813719at2"/>
<dbReference type="Gene3D" id="1.10.3290.10">
    <property type="entry name" value="Fido-like domain"/>
    <property type="match status" value="1"/>
</dbReference>
<accession>H6LHH7</accession>
<dbReference type="KEGG" id="awo:Awo_c29530"/>
<evidence type="ECO:0000259" key="4">
    <source>
        <dbReference type="PROSITE" id="PS51459"/>
    </source>
</evidence>
<evidence type="ECO:0000313" key="5">
    <source>
        <dbReference type="EMBL" id="AFA49687.1"/>
    </source>
</evidence>
<feature type="binding site" evidence="2">
    <location>
        <begin position="268"/>
        <end position="269"/>
    </location>
    <ligand>
        <name>ATP</name>
        <dbReference type="ChEBI" id="CHEBI:30616"/>
    </ligand>
</feature>
<dbReference type="Pfam" id="PF02661">
    <property type="entry name" value="Fic"/>
    <property type="match status" value="1"/>
</dbReference>
<dbReference type="AlphaFoldDB" id="H6LHH7"/>
<evidence type="ECO:0000256" key="1">
    <source>
        <dbReference type="PIRSR" id="PIRSR640198-1"/>
    </source>
</evidence>
<evidence type="ECO:0000313" key="6">
    <source>
        <dbReference type="Proteomes" id="UP000007177"/>
    </source>
</evidence>
<dbReference type="SUPFAM" id="SSF140931">
    <property type="entry name" value="Fic-like"/>
    <property type="match status" value="1"/>
</dbReference>
<dbReference type="InterPro" id="IPR040198">
    <property type="entry name" value="Fido_containing"/>
</dbReference>
<evidence type="ECO:0000256" key="2">
    <source>
        <dbReference type="PIRSR" id="PIRSR640198-2"/>
    </source>
</evidence>
<keyword evidence="6" id="KW-1185">Reference proteome</keyword>
<dbReference type="RefSeq" id="WP_014357284.1">
    <property type="nucleotide sequence ID" value="NC_016894.1"/>
</dbReference>
<dbReference type="STRING" id="931626.Awo_c29530"/>
<reference evidence="6" key="1">
    <citation type="submission" date="2011-07" db="EMBL/GenBank/DDBJ databases">
        <title>Complete genome sequence of Acetobacterium woodii.</title>
        <authorList>
            <person name="Poehlein A."/>
            <person name="Schmidt S."/>
            <person name="Kaster A.-K."/>
            <person name="Goenrich M."/>
            <person name="Vollmers J."/>
            <person name="Thuermer A."/>
            <person name="Gottschalk G."/>
            <person name="Thauer R.K."/>
            <person name="Daniel R."/>
            <person name="Mueller V."/>
        </authorList>
    </citation>
    <scope>NUCLEOTIDE SEQUENCE [LARGE SCALE GENOMIC DNA]</scope>
    <source>
        <strain evidence="6">ATCC 29683 / DSM 1030 / JCM 2381 / KCTC 1655 / WB1</strain>
    </source>
</reference>
<name>H6LHH7_ACEWD</name>
<dbReference type="GO" id="GO:0005524">
    <property type="term" value="F:ATP binding"/>
    <property type="evidence" value="ECO:0007669"/>
    <property type="project" value="UniProtKB-KW"/>
</dbReference>
<dbReference type="EMBL" id="CP002987">
    <property type="protein sequence ID" value="AFA49687.1"/>
    <property type="molecule type" value="Genomic_DNA"/>
</dbReference>
<dbReference type="HOGENOM" id="CLU_040460_3_1_9"/>
<feature type="site" description="Important for autoinhibition of adenylyltransferase activity" evidence="3">
    <location>
        <position position="105"/>
    </location>
</feature>
<dbReference type="PANTHER" id="PTHR13504:SF38">
    <property type="entry name" value="FIDO DOMAIN-CONTAINING PROTEIN"/>
    <property type="match status" value="1"/>
</dbReference>
<feature type="active site" evidence="1">
    <location>
        <position position="232"/>
    </location>
</feature>
<reference evidence="5 6" key="2">
    <citation type="journal article" date="2012" name="PLoS ONE">
        <title>An ancient pathway combining carbon dioxide fixation with the generation and utilization of a sodium ion gradient for ATP synthesis.</title>
        <authorList>
            <person name="Poehlein A."/>
            <person name="Schmidt S."/>
            <person name="Kaster A.K."/>
            <person name="Goenrich M."/>
            <person name="Vollmers J."/>
            <person name="Thurmer A."/>
            <person name="Bertsch J."/>
            <person name="Schuchmann K."/>
            <person name="Voigt B."/>
            <person name="Hecker M."/>
            <person name="Daniel R."/>
            <person name="Thauer R.K."/>
            <person name="Gottschalk G."/>
            <person name="Muller V."/>
        </authorList>
    </citation>
    <scope>NUCLEOTIDE SEQUENCE [LARGE SCALE GENOMIC DNA]</scope>
    <source>
        <strain evidence="6">ATCC 29683 / DSM 1030 / JCM 2381 / KCTC 1655 / WB1</strain>
    </source>
</reference>
<evidence type="ECO:0000256" key="3">
    <source>
        <dbReference type="PIRSR" id="PIRSR640198-3"/>
    </source>
</evidence>
<feature type="binding site" evidence="2">
    <location>
        <position position="278"/>
    </location>
    <ligand>
        <name>ATP</name>
        <dbReference type="ChEBI" id="CHEBI:30616"/>
    </ligand>
</feature>
<dbReference type="PANTHER" id="PTHR13504">
    <property type="entry name" value="FIDO DOMAIN-CONTAINING PROTEIN DDB_G0283145"/>
    <property type="match status" value="1"/>
</dbReference>
<keyword evidence="2" id="KW-0547">Nucleotide-binding</keyword>
<organism evidence="5 6">
    <name type="scientific">Acetobacterium woodii (strain ATCC 29683 / DSM 1030 / JCM 2381 / KCTC 1655 / WB1)</name>
    <dbReference type="NCBI Taxonomy" id="931626"/>
    <lineage>
        <taxon>Bacteria</taxon>
        <taxon>Bacillati</taxon>
        <taxon>Bacillota</taxon>
        <taxon>Clostridia</taxon>
        <taxon>Eubacteriales</taxon>
        <taxon>Eubacteriaceae</taxon>
        <taxon>Acetobacterium</taxon>
    </lineage>
</organism>
<proteinExistence type="predicted"/>
<feature type="domain" description="Fido" evidence="4">
    <location>
        <begin position="154"/>
        <end position="294"/>
    </location>
</feature>
<dbReference type="Proteomes" id="UP000007177">
    <property type="component" value="Chromosome"/>
</dbReference>
<gene>
    <name evidence="5" type="ordered locus">Awo_c29530</name>
</gene>
<dbReference type="InterPro" id="IPR036597">
    <property type="entry name" value="Fido-like_dom_sf"/>
</dbReference>
<protein>
    <recommendedName>
        <fullName evidence="4">Fido domain-containing protein</fullName>
    </recommendedName>
</protein>
<dbReference type="PROSITE" id="PS51459">
    <property type="entry name" value="FIDO"/>
    <property type="match status" value="1"/>
</dbReference>